<dbReference type="STRING" id="1347342.BN863_130"/>
<proteinExistence type="predicted"/>
<dbReference type="HOGENOM" id="CLU_1254110_0_0_10"/>
<accession>T2KG94</accession>
<gene>
    <name evidence="3" type="ORF">BN863_130</name>
</gene>
<dbReference type="PATRIC" id="fig|1347342.6.peg.14"/>
<evidence type="ECO:0000313" key="3">
    <source>
        <dbReference type="EMBL" id="CDF77725.1"/>
    </source>
</evidence>
<dbReference type="SUPFAM" id="SSF52172">
    <property type="entry name" value="CheY-like"/>
    <property type="match status" value="1"/>
</dbReference>
<dbReference type="InterPro" id="IPR001789">
    <property type="entry name" value="Sig_transdc_resp-reg_receiver"/>
</dbReference>
<dbReference type="Gene3D" id="3.40.50.2300">
    <property type="match status" value="1"/>
</dbReference>
<dbReference type="Pfam" id="PF00072">
    <property type="entry name" value="Response_reg"/>
    <property type="match status" value="1"/>
</dbReference>
<reference evidence="3 4" key="1">
    <citation type="journal article" date="2013" name="Appl. Environ. Microbiol.">
        <title>The genome of the alga-associated marine flavobacterium Formosa agariphila KMM 3901T reveals a broad potential for degradation of algal polysaccharides.</title>
        <authorList>
            <person name="Mann A.J."/>
            <person name="Hahnke R.L."/>
            <person name="Huang S."/>
            <person name="Werner J."/>
            <person name="Xing P."/>
            <person name="Barbeyron T."/>
            <person name="Huettel B."/>
            <person name="Stueber K."/>
            <person name="Reinhardt R."/>
            <person name="Harder J."/>
            <person name="Gloeckner F.O."/>
            <person name="Amann R.I."/>
            <person name="Teeling H."/>
        </authorList>
    </citation>
    <scope>NUCLEOTIDE SEQUENCE [LARGE SCALE GENOMIC DNA]</scope>
    <source>
        <strain evidence="4">DSM 15362 / KCTC 12365 / LMG 23005 / KMM 3901</strain>
    </source>
</reference>
<dbReference type="SMART" id="SM00448">
    <property type="entry name" value="REC"/>
    <property type="match status" value="1"/>
</dbReference>
<keyword evidence="4" id="KW-1185">Reference proteome</keyword>
<keyword evidence="1" id="KW-0597">Phosphoprotein</keyword>
<evidence type="ECO:0000256" key="1">
    <source>
        <dbReference type="PROSITE-ProRule" id="PRU00169"/>
    </source>
</evidence>
<dbReference type="InterPro" id="IPR011006">
    <property type="entry name" value="CheY-like_superfamily"/>
</dbReference>
<feature type="modified residue" description="4-aspartylphosphate" evidence="1">
    <location>
        <position position="59"/>
    </location>
</feature>
<dbReference type="PROSITE" id="PS50110">
    <property type="entry name" value="RESPONSE_REGULATORY"/>
    <property type="match status" value="1"/>
</dbReference>
<dbReference type="Proteomes" id="UP000016160">
    <property type="component" value="Chromosome"/>
</dbReference>
<name>T2KG94_FORAG</name>
<protein>
    <submittedName>
        <fullName evidence="3">Two-component system response regulator</fullName>
    </submittedName>
</protein>
<dbReference type="RefSeq" id="WP_038525923.1">
    <property type="nucleotide sequence ID" value="NZ_HG315671.1"/>
</dbReference>
<organism evidence="3 4">
    <name type="scientific">Formosa agariphila (strain DSM 15362 / KCTC 12365 / LMG 23005 / KMM 3901 / M-2Alg 35-1)</name>
    <dbReference type="NCBI Taxonomy" id="1347342"/>
    <lineage>
        <taxon>Bacteria</taxon>
        <taxon>Pseudomonadati</taxon>
        <taxon>Bacteroidota</taxon>
        <taxon>Flavobacteriia</taxon>
        <taxon>Flavobacteriales</taxon>
        <taxon>Flavobacteriaceae</taxon>
        <taxon>Formosa</taxon>
    </lineage>
</organism>
<evidence type="ECO:0000259" key="2">
    <source>
        <dbReference type="PROSITE" id="PS50110"/>
    </source>
</evidence>
<dbReference type="AlphaFoldDB" id="T2KG94"/>
<feature type="domain" description="Response regulatory" evidence="2">
    <location>
        <begin position="4"/>
        <end position="132"/>
    </location>
</feature>
<evidence type="ECO:0000313" key="4">
    <source>
        <dbReference type="Proteomes" id="UP000016160"/>
    </source>
</evidence>
<dbReference type="EMBL" id="HG315671">
    <property type="protein sequence ID" value="CDF77725.1"/>
    <property type="molecule type" value="Genomic_DNA"/>
</dbReference>
<dbReference type="eggNOG" id="COG2197">
    <property type="taxonomic scope" value="Bacteria"/>
</dbReference>
<sequence length="221" mass="25127">MFKKVLIVDDYDIVNEGILQMLSDNDIFDVEKSQYCDSALLKLKTARQDHNPFDLLITDLSFKTDYKAGELKSGEELVAAVRADEFNIPIIVFSTDDRLQRVRTLVNKYNINAYVCKGRRSILELGQAIEEIQEHKLFLSPQVENALNPQSSLEIQDYDINLIKYLSQGLSQNEISALLEKQGIKPRSLSSIEKRLNKLKDDFKAANVIHLVAIVKDLGLI</sequence>
<dbReference type="OrthoDB" id="659223at2"/>
<dbReference type="GO" id="GO:0000160">
    <property type="term" value="P:phosphorelay signal transduction system"/>
    <property type="evidence" value="ECO:0007669"/>
    <property type="project" value="InterPro"/>
</dbReference>